<evidence type="ECO:0000256" key="1">
    <source>
        <dbReference type="SAM" id="MobiDB-lite"/>
    </source>
</evidence>
<comment type="caution">
    <text evidence="2">The sequence shown here is derived from an EMBL/GenBank/DDBJ whole genome shotgun (WGS) entry which is preliminary data.</text>
</comment>
<organism evidence="2 3">
    <name type="scientific">Lupinus albus</name>
    <name type="common">White lupine</name>
    <name type="synonym">Lupinus termis</name>
    <dbReference type="NCBI Taxonomy" id="3870"/>
    <lineage>
        <taxon>Eukaryota</taxon>
        <taxon>Viridiplantae</taxon>
        <taxon>Streptophyta</taxon>
        <taxon>Embryophyta</taxon>
        <taxon>Tracheophyta</taxon>
        <taxon>Spermatophyta</taxon>
        <taxon>Magnoliopsida</taxon>
        <taxon>eudicotyledons</taxon>
        <taxon>Gunneridae</taxon>
        <taxon>Pentapetalae</taxon>
        <taxon>rosids</taxon>
        <taxon>fabids</taxon>
        <taxon>Fabales</taxon>
        <taxon>Fabaceae</taxon>
        <taxon>Papilionoideae</taxon>
        <taxon>50 kb inversion clade</taxon>
        <taxon>genistoids sensu lato</taxon>
        <taxon>core genistoids</taxon>
        <taxon>Genisteae</taxon>
        <taxon>Lupinus</taxon>
    </lineage>
</organism>
<dbReference type="EMBL" id="WOCE01000022">
    <property type="protein sequence ID" value="KAE9588839.1"/>
    <property type="molecule type" value="Genomic_DNA"/>
</dbReference>
<dbReference type="PANTHER" id="PTHR13052:SF2">
    <property type="entry name" value="NUCLEAR FACTOR KAPPA-B-BINDING PROTEIN"/>
    <property type="match status" value="1"/>
</dbReference>
<feature type="compositionally biased region" description="Polar residues" evidence="1">
    <location>
        <begin position="167"/>
        <end position="181"/>
    </location>
</feature>
<feature type="region of interest" description="Disordered" evidence="1">
    <location>
        <begin position="150"/>
        <end position="183"/>
    </location>
</feature>
<protein>
    <submittedName>
        <fullName evidence="2">Putative nuclear factor related to kappa-B-binding protein</fullName>
    </submittedName>
</protein>
<dbReference type="InterPro" id="IPR024867">
    <property type="entry name" value="NFRKB"/>
</dbReference>
<dbReference type="GO" id="GO:0031011">
    <property type="term" value="C:Ino80 complex"/>
    <property type="evidence" value="ECO:0007669"/>
    <property type="project" value="InterPro"/>
</dbReference>
<reference evidence="3" key="1">
    <citation type="journal article" date="2020" name="Nat. Commun.">
        <title>Genome sequence of the cluster root forming white lupin.</title>
        <authorList>
            <person name="Hufnagel B."/>
            <person name="Marques A."/>
            <person name="Soriano A."/>
            <person name="Marques L."/>
            <person name="Divol F."/>
            <person name="Doumas P."/>
            <person name="Sallet E."/>
            <person name="Mancinotti D."/>
            <person name="Carrere S."/>
            <person name="Marande W."/>
            <person name="Arribat S."/>
            <person name="Keller J."/>
            <person name="Huneau C."/>
            <person name="Blein T."/>
            <person name="Aime D."/>
            <person name="Laguerre M."/>
            <person name="Taylor J."/>
            <person name="Schubert V."/>
            <person name="Nelson M."/>
            <person name="Geu-Flores F."/>
            <person name="Crespi M."/>
            <person name="Gallardo-Guerrero K."/>
            <person name="Delaux P.-M."/>
            <person name="Salse J."/>
            <person name="Berges H."/>
            <person name="Guyot R."/>
            <person name="Gouzy J."/>
            <person name="Peret B."/>
        </authorList>
    </citation>
    <scope>NUCLEOTIDE SEQUENCE [LARGE SCALE GENOMIC DNA]</scope>
    <source>
        <strain evidence="3">cv. Amiga</strain>
    </source>
</reference>
<keyword evidence="3" id="KW-1185">Reference proteome</keyword>
<dbReference type="AlphaFoldDB" id="A0A6A4NN62"/>
<dbReference type="PANTHER" id="PTHR13052">
    <property type="entry name" value="NFRKB-RELATED"/>
    <property type="match status" value="1"/>
</dbReference>
<evidence type="ECO:0000313" key="2">
    <source>
        <dbReference type="EMBL" id="KAE9588839.1"/>
    </source>
</evidence>
<evidence type="ECO:0000313" key="3">
    <source>
        <dbReference type="Proteomes" id="UP000447434"/>
    </source>
</evidence>
<gene>
    <name evidence="2" type="ORF">Lalb_Chr22g0359831</name>
</gene>
<name>A0A6A4NN62_LUPAL</name>
<sequence length="550" mass="61750">MVYSDHMHNVGACPKNGDKLHQLNIYSSNSDKYMSYIKVSKRQHELVKGMKLSCKSTQSKSLKHVLGDLDNIHVQPYKLFIEEEQKKLHEHWLQLVNIILPAEYAKWTMRQIQKRAVVNSLVVEMKDKSKPPVKDENIVFSGVQLQDHEEDGGLNGESSLGDGVDSTARSTETQSLHNPHISNDEKLNHLNMESEKNIVFPRNLNTQKVSISEVAPFSSDDHVWQAVQLPHSYYDSAPTTHEYTANGLSLVNRQVNEAQQSRLITLESDLCQGNISKELLPRHSANGPFSSYQSQDQIDLLQSLFKGEMVNSYHLEQKRAGLDFQTSNNVMMGGGPFSSHFKQPLQTSLTLDQVQRRASVVFMPENISDNIYSDRERYLISRSNPLPAVNVTDWAVNGPPRMVAPSRPQVNNRDFIDRHWFPSDHQVRGVWNGSEDGNLSSHSLGTGVNSDQSLFSVLSACSQLSSASPYDSVRYNDQSLALRNYGIVEGGAPRTNSVVPPSSHPLSHFSGLEAPSSTMVTDNMAWMSLSNQNPALHDQMGKPYLRTWNQ</sequence>
<dbReference type="Proteomes" id="UP000447434">
    <property type="component" value="Chromosome 22"/>
</dbReference>
<proteinExistence type="predicted"/>
<accession>A0A6A4NN62</accession>
<dbReference type="OrthoDB" id="70874at2759"/>